<reference evidence="1 2" key="1">
    <citation type="submission" date="2016-08" db="EMBL/GenBank/DDBJ databases">
        <authorList>
            <consortium name="Pathogen Informatics"/>
        </authorList>
    </citation>
    <scope>NUCLEOTIDE SEQUENCE [LARGE SCALE GENOMIC DNA]</scope>
    <source>
        <strain evidence="1 2">DS</strain>
    </source>
</reference>
<gene>
    <name evidence="1" type="ORF">PCHDS_000092500</name>
</gene>
<name>A0A1C6Y854_PLACE</name>
<organism evidence="1 2">
    <name type="scientific">Plasmodium chabaudi adami</name>
    <dbReference type="NCBI Taxonomy" id="5826"/>
    <lineage>
        <taxon>Eukaryota</taxon>
        <taxon>Sar</taxon>
        <taxon>Alveolata</taxon>
        <taxon>Apicomplexa</taxon>
        <taxon>Aconoidasida</taxon>
        <taxon>Haemosporida</taxon>
        <taxon>Plasmodiidae</taxon>
        <taxon>Plasmodium</taxon>
        <taxon>Plasmodium (Vinckeia)</taxon>
    </lineage>
</organism>
<dbReference type="EMBL" id="LT608186">
    <property type="protein sequence ID" value="SCM19299.1"/>
    <property type="molecule type" value="Genomic_DNA"/>
</dbReference>
<evidence type="ECO:0000313" key="2">
    <source>
        <dbReference type="Proteomes" id="UP000507536"/>
    </source>
</evidence>
<sequence length="106" mass="12721">MEIKSKDLGTISKENIPQLYLSYGWRKELKRKKNMKKVINSIGRKIPMQIIIKSYNQKKQTKKSINPVYMGKYPLLNIYKLIQTDPTSFIHLFFFVYKRKLNCLEF</sequence>
<dbReference type="Proteomes" id="UP000507536">
    <property type="component" value="Chromosome 6"/>
</dbReference>
<dbReference type="AlphaFoldDB" id="A0A1C6Y854"/>
<evidence type="ECO:0000313" key="1">
    <source>
        <dbReference type="EMBL" id="SCM19299.1"/>
    </source>
</evidence>
<proteinExistence type="predicted"/>
<accession>A0A1C6Y854</accession>
<protein>
    <submittedName>
        <fullName evidence="1">Uncharacterized protein</fullName>
    </submittedName>
</protein>